<dbReference type="Proteomes" id="UP001627154">
    <property type="component" value="Unassembled WGS sequence"/>
</dbReference>
<evidence type="ECO:0000313" key="1">
    <source>
        <dbReference type="EMBL" id="KAL3387832.1"/>
    </source>
</evidence>
<gene>
    <name evidence="1" type="ORF">TKK_016925</name>
</gene>
<comment type="caution">
    <text evidence="1">The sequence shown here is derived from an EMBL/GenBank/DDBJ whole genome shotgun (WGS) entry which is preliminary data.</text>
</comment>
<evidence type="ECO:0000313" key="2">
    <source>
        <dbReference type="Proteomes" id="UP001627154"/>
    </source>
</evidence>
<protein>
    <submittedName>
        <fullName evidence="1">Uncharacterized protein</fullName>
    </submittedName>
</protein>
<dbReference type="AlphaFoldDB" id="A0ABD2W3Z5"/>
<reference evidence="1 2" key="1">
    <citation type="journal article" date="2024" name="bioRxiv">
        <title>A reference genome for Trichogramma kaykai: A tiny desert-dwelling parasitoid wasp with competing sex-ratio distorters.</title>
        <authorList>
            <person name="Culotta J."/>
            <person name="Lindsey A.R."/>
        </authorList>
    </citation>
    <scope>NUCLEOTIDE SEQUENCE [LARGE SCALE GENOMIC DNA]</scope>
    <source>
        <strain evidence="1 2">KSX58</strain>
    </source>
</reference>
<proteinExistence type="predicted"/>
<keyword evidence="2" id="KW-1185">Reference proteome</keyword>
<name>A0ABD2W3Z5_9HYME</name>
<accession>A0ABD2W3Z5</accession>
<organism evidence="1 2">
    <name type="scientific">Trichogramma kaykai</name>
    <dbReference type="NCBI Taxonomy" id="54128"/>
    <lineage>
        <taxon>Eukaryota</taxon>
        <taxon>Metazoa</taxon>
        <taxon>Ecdysozoa</taxon>
        <taxon>Arthropoda</taxon>
        <taxon>Hexapoda</taxon>
        <taxon>Insecta</taxon>
        <taxon>Pterygota</taxon>
        <taxon>Neoptera</taxon>
        <taxon>Endopterygota</taxon>
        <taxon>Hymenoptera</taxon>
        <taxon>Apocrita</taxon>
        <taxon>Proctotrupomorpha</taxon>
        <taxon>Chalcidoidea</taxon>
        <taxon>Trichogrammatidae</taxon>
        <taxon>Trichogramma</taxon>
    </lineage>
</organism>
<sequence>MIARQDAGGDLELEYVPHITYTYGITTSREIEAAYGRNKCDRQQRNIYLTRSRAEQIYSRIDISLAAQPVRVQGQRNFSQSHDRFYNPLRVGDCAAVKIYKFKGTHHLAAEAESCIALFKAVADRPLSPPRRTRAKIACGCIDASARKSRYHRSSEIVIFFVSQPSSRDRKSQFKLVVSEACTFS</sequence>
<dbReference type="EMBL" id="JBJJXI010000136">
    <property type="protein sequence ID" value="KAL3387832.1"/>
    <property type="molecule type" value="Genomic_DNA"/>
</dbReference>